<reference evidence="2 3" key="1">
    <citation type="journal article" date="2018" name="Nat. Ecol. Evol.">
        <title>Pezizomycetes genomes reveal the molecular basis of ectomycorrhizal truffle lifestyle.</title>
        <authorList>
            <person name="Murat C."/>
            <person name="Payen T."/>
            <person name="Noel B."/>
            <person name="Kuo A."/>
            <person name="Morin E."/>
            <person name="Chen J."/>
            <person name="Kohler A."/>
            <person name="Krizsan K."/>
            <person name="Balestrini R."/>
            <person name="Da Silva C."/>
            <person name="Montanini B."/>
            <person name="Hainaut M."/>
            <person name="Levati E."/>
            <person name="Barry K.W."/>
            <person name="Belfiori B."/>
            <person name="Cichocki N."/>
            <person name="Clum A."/>
            <person name="Dockter R.B."/>
            <person name="Fauchery L."/>
            <person name="Guy J."/>
            <person name="Iotti M."/>
            <person name="Le Tacon F."/>
            <person name="Lindquist E.A."/>
            <person name="Lipzen A."/>
            <person name="Malagnac F."/>
            <person name="Mello A."/>
            <person name="Molinier V."/>
            <person name="Miyauchi S."/>
            <person name="Poulain J."/>
            <person name="Riccioni C."/>
            <person name="Rubini A."/>
            <person name="Sitrit Y."/>
            <person name="Splivallo R."/>
            <person name="Traeger S."/>
            <person name="Wang M."/>
            <person name="Zifcakova L."/>
            <person name="Wipf D."/>
            <person name="Zambonelli A."/>
            <person name="Paolocci F."/>
            <person name="Nowrousian M."/>
            <person name="Ottonello S."/>
            <person name="Baldrian P."/>
            <person name="Spatafora J.W."/>
            <person name="Henrissat B."/>
            <person name="Nagy L.G."/>
            <person name="Aury J.M."/>
            <person name="Wincker P."/>
            <person name="Grigoriev I.V."/>
            <person name="Bonfante P."/>
            <person name="Martin F.M."/>
        </authorList>
    </citation>
    <scope>NUCLEOTIDE SEQUENCE [LARGE SCALE GENOMIC DNA]</scope>
    <source>
        <strain evidence="2 3">120613-1</strain>
    </source>
</reference>
<keyword evidence="1" id="KW-1133">Transmembrane helix</keyword>
<evidence type="ECO:0000313" key="2">
    <source>
        <dbReference type="EMBL" id="RPA88831.1"/>
    </source>
</evidence>
<organism evidence="2 3">
    <name type="scientific">Choiromyces venosus 120613-1</name>
    <dbReference type="NCBI Taxonomy" id="1336337"/>
    <lineage>
        <taxon>Eukaryota</taxon>
        <taxon>Fungi</taxon>
        <taxon>Dikarya</taxon>
        <taxon>Ascomycota</taxon>
        <taxon>Pezizomycotina</taxon>
        <taxon>Pezizomycetes</taxon>
        <taxon>Pezizales</taxon>
        <taxon>Tuberaceae</taxon>
        <taxon>Choiromyces</taxon>
    </lineage>
</organism>
<keyword evidence="3" id="KW-1185">Reference proteome</keyword>
<keyword evidence="1" id="KW-0472">Membrane</keyword>
<evidence type="ECO:0000256" key="1">
    <source>
        <dbReference type="SAM" id="Phobius"/>
    </source>
</evidence>
<proteinExistence type="predicted"/>
<keyword evidence="1" id="KW-0812">Transmembrane</keyword>
<dbReference type="EMBL" id="ML120656">
    <property type="protein sequence ID" value="RPA88831.1"/>
    <property type="molecule type" value="Genomic_DNA"/>
</dbReference>
<name>A0A3N4IWZ5_9PEZI</name>
<gene>
    <name evidence="2" type="ORF">L873DRAFT_820116</name>
</gene>
<accession>A0A3N4IWZ5</accession>
<feature type="transmembrane region" description="Helical" evidence="1">
    <location>
        <begin position="35"/>
        <end position="55"/>
    </location>
</feature>
<protein>
    <submittedName>
        <fullName evidence="2">Uncharacterized protein</fullName>
    </submittedName>
</protein>
<dbReference type="AlphaFoldDB" id="A0A3N4IWZ5"/>
<sequence length="69" mass="8098">MYHSLHLPTRFSRKCLVLLWKLKPTNLSVRTQTTLVLSTCLMIYPNLLSLLSMHFSKIGFNNIRRHLLS</sequence>
<dbReference type="Proteomes" id="UP000276215">
    <property type="component" value="Unassembled WGS sequence"/>
</dbReference>
<evidence type="ECO:0000313" key="3">
    <source>
        <dbReference type="Proteomes" id="UP000276215"/>
    </source>
</evidence>